<evidence type="ECO:0000313" key="3">
    <source>
        <dbReference type="Proteomes" id="UP000095281"/>
    </source>
</evidence>
<organism evidence="3 4">
    <name type="scientific">Meloidogyne hapla</name>
    <name type="common">Root-knot nematode worm</name>
    <dbReference type="NCBI Taxonomy" id="6305"/>
    <lineage>
        <taxon>Eukaryota</taxon>
        <taxon>Metazoa</taxon>
        <taxon>Ecdysozoa</taxon>
        <taxon>Nematoda</taxon>
        <taxon>Chromadorea</taxon>
        <taxon>Rhabditida</taxon>
        <taxon>Tylenchina</taxon>
        <taxon>Tylenchomorpha</taxon>
        <taxon>Tylenchoidea</taxon>
        <taxon>Meloidogynidae</taxon>
        <taxon>Meloidogyninae</taxon>
        <taxon>Meloidogyne</taxon>
    </lineage>
</organism>
<evidence type="ECO:0000313" key="4">
    <source>
        <dbReference type="WBParaSite" id="MhA1_Contig133.frz3.gene31"/>
    </source>
</evidence>
<feature type="chain" id="PRO_5009315408" evidence="2">
    <location>
        <begin position="24"/>
        <end position="337"/>
    </location>
</feature>
<dbReference type="Proteomes" id="UP000095281">
    <property type="component" value="Unplaced"/>
</dbReference>
<evidence type="ECO:0000256" key="2">
    <source>
        <dbReference type="SAM" id="SignalP"/>
    </source>
</evidence>
<dbReference type="AlphaFoldDB" id="A0A1I8B3Y2"/>
<accession>A0A1I8B3Y2</accession>
<dbReference type="OMA" id="EQIACMN"/>
<dbReference type="WBParaSite" id="MhA1_Contig133.frz3.gene31">
    <property type="protein sequence ID" value="MhA1_Contig133.frz3.gene31"/>
    <property type="gene ID" value="MhA1_Contig133.frz3.gene31"/>
</dbReference>
<feature type="signal peptide" evidence="2">
    <location>
        <begin position="1"/>
        <end position="23"/>
    </location>
</feature>
<reference evidence="4" key="1">
    <citation type="submission" date="2016-11" db="UniProtKB">
        <authorList>
            <consortium name="WormBaseParasite"/>
        </authorList>
    </citation>
    <scope>IDENTIFICATION</scope>
</reference>
<sequence>MNLFFPLFLHFLLQFIFINLINCQHQSFANTKFELPQNLPEEEENVQIAANQDVSPETQQTTIQTTTEIITTTESTTSQQTSPLPTSPLPPQFNETQTQKTPLPILPNLVELPRFVERGNVQPITVPPSLVENNGKNQISISSTLRPQKSSKNNSSNKSVWGVLDQKWESWFRQDFDITNCPKGAETMAKSFRLKFPPNLLKHKKEKILAELLAIRLRECLKKQRGNYWMRMEKRLQNEEKNEGNERETDSDRNECRGGLVQEQIACMNVYAFSCQFIQPSFPFRLVPTRIIVQEARLAEDGAEKCKKFVVAHTADQRTVQRNLKRRQGQRNNFERN</sequence>
<feature type="region of interest" description="Disordered" evidence="1">
    <location>
        <begin position="73"/>
        <end position="99"/>
    </location>
</feature>
<keyword evidence="3" id="KW-1185">Reference proteome</keyword>
<keyword evidence="2" id="KW-0732">Signal</keyword>
<proteinExistence type="predicted"/>
<name>A0A1I8B3Y2_MELHA</name>
<protein>
    <submittedName>
        <fullName evidence="4">Uncharacterized protein</fullName>
    </submittedName>
</protein>
<feature type="compositionally biased region" description="Low complexity" evidence="1">
    <location>
        <begin position="73"/>
        <end position="84"/>
    </location>
</feature>
<evidence type="ECO:0000256" key="1">
    <source>
        <dbReference type="SAM" id="MobiDB-lite"/>
    </source>
</evidence>